<evidence type="ECO:0000313" key="8">
    <source>
        <dbReference type="EMBL" id="SUJ21114.1"/>
    </source>
</evidence>
<evidence type="ECO:0000259" key="6">
    <source>
        <dbReference type="Pfam" id="PF07980"/>
    </source>
</evidence>
<dbReference type="Pfam" id="PF07980">
    <property type="entry name" value="SusD_RagB"/>
    <property type="match status" value="1"/>
</dbReference>
<dbReference type="EMBL" id="UGYW01000002">
    <property type="protein sequence ID" value="SUJ21114.1"/>
    <property type="molecule type" value="Genomic_DNA"/>
</dbReference>
<accession>A0A380CJJ4</accession>
<keyword evidence="3" id="KW-0732">Signal</keyword>
<dbReference type="InterPro" id="IPR011990">
    <property type="entry name" value="TPR-like_helical_dom_sf"/>
</dbReference>
<dbReference type="RefSeq" id="WP_115170726.1">
    <property type="nucleotide sequence ID" value="NZ_UGYW01000002.1"/>
</dbReference>
<dbReference type="InterPro" id="IPR012944">
    <property type="entry name" value="SusD_RagB_dom"/>
</dbReference>
<dbReference type="InterPro" id="IPR033985">
    <property type="entry name" value="SusD-like_N"/>
</dbReference>
<keyword evidence="4" id="KW-0472">Membrane</keyword>
<name>A0A380CJJ4_SPHSI</name>
<comment type="similarity">
    <text evidence="2">Belongs to the SusD family.</text>
</comment>
<evidence type="ECO:0000256" key="2">
    <source>
        <dbReference type="ARBA" id="ARBA00006275"/>
    </source>
</evidence>
<evidence type="ECO:0000256" key="5">
    <source>
        <dbReference type="ARBA" id="ARBA00023237"/>
    </source>
</evidence>
<dbReference type="SUPFAM" id="SSF48452">
    <property type="entry name" value="TPR-like"/>
    <property type="match status" value="1"/>
</dbReference>
<gene>
    <name evidence="8" type="ORF">NCTC11388_03092</name>
</gene>
<evidence type="ECO:0000259" key="7">
    <source>
        <dbReference type="Pfam" id="PF14322"/>
    </source>
</evidence>
<evidence type="ECO:0000256" key="1">
    <source>
        <dbReference type="ARBA" id="ARBA00004442"/>
    </source>
</evidence>
<feature type="domain" description="RagB/SusD" evidence="6">
    <location>
        <begin position="301"/>
        <end position="597"/>
    </location>
</feature>
<dbReference type="Proteomes" id="UP000254893">
    <property type="component" value="Unassembled WGS sequence"/>
</dbReference>
<dbReference type="GO" id="GO:0009279">
    <property type="term" value="C:cell outer membrane"/>
    <property type="evidence" value="ECO:0007669"/>
    <property type="project" value="UniProtKB-SubCell"/>
</dbReference>
<keyword evidence="5" id="KW-0998">Cell outer membrane</keyword>
<organism evidence="8 9">
    <name type="scientific">Sphingobacterium spiritivorum</name>
    <name type="common">Flavobacterium spiritivorum</name>
    <dbReference type="NCBI Taxonomy" id="258"/>
    <lineage>
        <taxon>Bacteria</taxon>
        <taxon>Pseudomonadati</taxon>
        <taxon>Bacteroidota</taxon>
        <taxon>Sphingobacteriia</taxon>
        <taxon>Sphingobacteriales</taxon>
        <taxon>Sphingobacteriaceae</taxon>
        <taxon>Sphingobacterium</taxon>
    </lineage>
</organism>
<dbReference type="AlphaFoldDB" id="A0A380CJJ4"/>
<dbReference type="PROSITE" id="PS51257">
    <property type="entry name" value="PROKAR_LIPOPROTEIN"/>
    <property type="match status" value="1"/>
</dbReference>
<evidence type="ECO:0000256" key="3">
    <source>
        <dbReference type="ARBA" id="ARBA00022729"/>
    </source>
</evidence>
<protein>
    <submittedName>
        <fullName evidence="8">SusD family</fullName>
    </submittedName>
</protein>
<evidence type="ECO:0000256" key="4">
    <source>
        <dbReference type="ARBA" id="ARBA00023136"/>
    </source>
</evidence>
<dbReference type="Gene3D" id="1.25.40.390">
    <property type="match status" value="1"/>
</dbReference>
<feature type="domain" description="SusD-like N-terminal" evidence="7">
    <location>
        <begin position="25"/>
        <end position="216"/>
    </location>
</feature>
<proteinExistence type="inferred from homology"/>
<reference evidence="8 9" key="1">
    <citation type="submission" date="2018-06" db="EMBL/GenBank/DDBJ databases">
        <authorList>
            <consortium name="Pathogen Informatics"/>
            <person name="Doyle S."/>
        </authorList>
    </citation>
    <scope>NUCLEOTIDE SEQUENCE [LARGE SCALE GENOMIC DNA]</scope>
    <source>
        <strain evidence="8 9">NCTC11388</strain>
    </source>
</reference>
<dbReference type="Pfam" id="PF14322">
    <property type="entry name" value="SusD-like_3"/>
    <property type="match status" value="1"/>
</dbReference>
<comment type="subcellular location">
    <subcellularLocation>
        <location evidence="1">Cell outer membrane</location>
    </subcellularLocation>
</comment>
<sequence>MKNKYINNILGVLLLGGTLVGCKKDFLDRKPITQISTENFFNSPADLQLYVNKYYGTLGPISEGNANGYCRYDANTDMLLLGNSYDTRLAGQNTIPSTGGWSYGNIRDVNIFFANFSKAQGNQTDLDKFYGEASFFRAWFYFGNLINYGAIPIVDKPLPAEYEVVKDIPKSPRNQVVDFILKDLDAAIDKLPLKSVATRGRLNKEAALLFKSRVALYEGTWEKYHAADVFGVPGSDGQKYLQAARDAAKALMDLGTLKLYGNSISDYKKMFYSTDLSSVSEAILWKDYSVASGIINRVQNYSNIALNAGASKTFVESFLCLDGKPIKYNGTTNPLYQGDRNLDEVFKNRDPRLTASIAVPGYNLATNAVFQEPTLDKKDEFRDVTGYRIAKGFDNTLTIPITTPSITGALIFRYAEALLNYAEARAELGELTQADLDLTVNKLRARAKNSDNTRVADLSISGTGVTDADPQFSWGSSPIVNEIRRERMAELNLEGFRRNDLMRWAIADKIFSGGFRPLGMKYLGSSTQAYFVINNPAFDTNTVSGNGKAVYLDANGYLDPNKGALPAGFAFVKGRDYLVALSINDMNLGNYPQNPGW</sequence>
<evidence type="ECO:0000313" key="9">
    <source>
        <dbReference type="Proteomes" id="UP000254893"/>
    </source>
</evidence>